<protein>
    <submittedName>
        <fullName evidence="3">Inositol 2-dehydrogenase</fullName>
        <ecNumber evidence="3">1.1.1.18</ecNumber>
    </submittedName>
</protein>
<dbReference type="GO" id="GO:0000166">
    <property type="term" value="F:nucleotide binding"/>
    <property type="evidence" value="ECO:0007669"/>
    <property type="project" value="InterPro"/>
</dbReference>
<dbReference type="Pfam" id="PF01408">
    <property type="entry name" value="GFO_IDH_MocA"/>
    <property type="match status" value="1"/>
</dbReference>
<gene>
    <name evidence="3" type="primary">iolG_2</name>
    <name evidence="3" type="ORF">LuPra_01056</name>
</gene>
<accession>A0A143PHZ0</accession>
<dbReference type="InterPro" id="IPR050463">
    <property type="entry name" value="Gfo/Idh/MocA_oxidrdct_glycsds"/>
</dbReference>
<dbReference type="InterPro" id="IPR019546">
    <property type="entry name" value="TAT_signal_bac_arc"/>
</dbReference>
<dbReference type="InterPro" id="IPR036291">
    <property type="entry name" value="NAD(P)-bd_dom_sf"/>
</dbReference>
<organism evidence="3 4">
    <name type="scientific">Luteitalea pratensis</name>
    <dbReference type="NCBI Taxonomy" id="1855912"/>
    <lineage>
        <taxon>Bacteria</taxon>
        <taxon>Pseudomonadati</taxon>
        <taxon>Acidobacteriota</taxon>
        <taxon>Vicinamibacteria</taxon>
        <taxon>Vicinamibacterales</taxon>
        <taxon>Vicinamibacteraceae</taxon>
        <taxon>Luteitalea</taxon>
    </lineage>
</organism>
<dbReference type="Gene3D" id="3.40.50.720">
    <property type="entry name" value="NAD(P)-binding Rossmann-like Domain"/>
    <property type="match status" value="1"/>
</dbReference>
<reference evidence="4" key="2">
    <citation type="submission" date="2016-04" db="EMBL/GenBank/DDBJ databases">
        <title>First Complete Genome Sequence of a Subdivision 6 Acidobacterium.</title>
        <authorList>
            <person name="Huang S."/>
            <person name="Vieira S."/>
            <person name="Bunk B."/>
            <person name="Riedel T."/>
            <person name="Sproeer C."/>
            <person name="Overmann J."/>
        </authorList>
    </citation>
    <scope>NUCLEOTIDE SEQUENCE [LARGE SCALE GENOMIC DNA]</scope>
    <source>
        <strain evidence="4">DSM 100886 HEG_-6_39</strain>
    </source>
</reference>
<dbReference type="InterPro" id="IPR000683">
    <property type="entry name" value="Gfo/Idh/MocA-like_OxRdtase_N"/>
</dbReference>
<dbReference type="EC" id="1.1.1.18" evidence="3"/>
<evidence type="ECO:0000313" key="3">
    <source>
        <dbReference type="EMBL" id="AMY07873.1"/>
    </source>
</evidence>
<reference evidence="3 4" key="1">
    <citation type="journal article" date="2016" name="Genome Announc.">
        <title>First Complete Genome Sequence of a Subdivision 6 Acidobacterium Strain.</title>
        <authorList>
            <person name="Huang S."/>
            <person name="Vieira S."/>
            <person name="Bunk B."/>
            <person name="Riedel T."/>
            <person name="Sproer C."/>
            <person name="Overmann J."/>
        </authorList>
    </citation>
    <scope>NUCLEOTIDE SEQUENCE [LARGE SCALE GENOMIC DNA]</scope>
    <source>
        <strain evidence="4">DSM 100886 HEG_-6_39</strain>
    </source>
</reference>
<dbReference type="Proteomes" id="UP000076079">
    <property type="component" value="Chromosome"/>
</dbReference>
<dbReference type="InterPro" id="IPR006311">
    <property type="entry name" value="TAT_signal"/>
</dbReference>
<feature type="compositionally biased region" description="Polar residues" evidence="1">
    <location>
        <begin position="1"/>
        <end position="25"/>
    </location>
</feature>
<evidence type="ECO:0000259" key="2">
    <source>
        <dbReference type="Pfam" id="PF01408"/>
    </source>
</evidence>
<dbReference type="NCBIfam" id="TIGR01409">
    <property type="entry name" value="TAT_signal_seq"/>
    <property type="match status" value="1"/>
</dbReference>
<dbReference type="GO" id="GO:0050112">
    <property type="term" value="F:inositol 2-dehydrogenase (NAD+) activity"/>
    <property type="evidence" value="ECO:0007669"/>
    <property type="project" value="UniProtKB-EC"/>
</dbReference>
<dbReference type="KEGG" id="abac:LuPra_01056"/>
<evidence type="ECO:0000256" key="1">
    <source>
        <dbReference type="SAM" id="MobiDB-lite"/>
    </source>
</evidence>
<dbReference type="PANTHER" id="PTHR43818">
    <property type="entry name" value="BCDNA.GH03377"/>
    <property type="match status" value="1"/>
</dbReference>
<evidence type="ECO:0000313" key="4">
    <source>
        <dbReference type="Proteomes" id="UP000076079"/>
    </source>
</evidence>
<dbReference type="Gene3D" id="3.30.360.10">
    <property type="entry name" value="Dihydrodipicolinate Reductase, domain 2"/>
    <property type="match status" value="1"/>
</dbReference>
<dbReference type="PANTHER" id="PTHR43818:SF5">
    <property type="entry name" value="OXIDOREDUCTASE FAMILY PROTEIN"/>
    <property type="match status" value="1"/>
</dbReference>
<name>A0A143PHZ0_LUTPR</name>
<keyword evidence="4" id="KW-1185">Reference proteome</keyword>
<dbReference type="STRING" id="1855912.LuPra_01056"/>
<feature type="domain" description="Gfo/Idh/MocA-like oxidoreductase N-terminal" evidence="2">
    <location>
        <begin position="60"/>
        <end position="184"/>
    </location>
</feature>
<dbReference type="PATRIC" id="fig|1813736.3.peg.1102"/>
<feature type="region of interest" description="Disordered" evidence="1">
    <location>
        <begin position="1"/>
        <end position="27"/>
    </location>
</feature>
<dbReference type="SUPFAM" id="SSF51735">
    <property type="entry name" value="NAD(P)-binding Rossmann-fold domains"/>
    <property type="match status" value="1"/>
</dbReference>
<dbReference type="EMBL" id="CP015136">
    <property type="protein sequence ID" value="AMY07873.1"/>
    <property type="molecule type" value="Genomic_DNA"/>
</dbReference>
<proteinExistence type="predicted"/>
<dbReference type="AlphaFoldDB" id="A0A143PHZ0"/>
<keyword evidence="3" id="KW-0560">Oxidoreductase</keyword>
<sequence>MSTPAFPLSTQLKTMTTSSNNVPSSSERRDFLKKSGVAAGAAAAAGFPSIISAQSVTNSLKVGLVGAGGRGSGAAAQALSADKNTVLTAVADIDQAIVSRAVTRLSGSQKFGTQVKVDNALFGLDAYDKVINSGVDVVLLASPPGFRPAHLKAAVDAGKHIFCEKPAATDAPGIRSVMESQKAAQAKNIALVCGFCWRYNNMISAAIEQVHGGALGRLVAHYSTYYTNPVKPMPPESARPAGMGDVEWQVRNWYNFVWLSGDSLVEQAVHNADKIMWVMKDQPPASCVSVGGRSVPANGGNIYDHFEANFVYPNGYRVFLANRQSTGCFNGTLDYVMGTEGTLFLGKGKPRIETPDGKIKWQWEGEEYDMYQKEHDVLFASIRSGKPKNDDLNLATSSLLAIMGRDAAYSGQEVTWEQAMNSTVSLLPTQMDMSAKFEAPGLAIPGRTKVS</sequence>
<dbReference type="SUPFAM" id="SSF55347">
    <property type="entry name" value="Glyceraldehyde-3-phosphate dehydrogenase-like, C-terminal domain"/>
    <property type="match status" value="1"/>
</dbReference>
<dbReference type="PROSITE" id="PS51318">
    <property type="entry name" value="TAT"/>
    <property type="match status" value="1"/>
</dbReference>